<keyword evidence="3" id="KW-0963">Cytoplasm</keyword>
<name>A0AAD5YM82_9AGAR</name>
<evidence type="ECO:0000256" key="4">
    <source>
        <dbReference type="ARBA" id="ARBA00022737"/>
    </source>
</evidence>
<keyword evidence="4" id="KW-0677">Repeat</keyword>
<organism evidence="6 7">
    <name type="scientific">Leucocoprinus birnbaumii</name>
    <dbReference type="NCBI Taxonomy" id="56174"/>
    <lineage>
        <taxon>Eukaryota</taxon>
        <taxon>Fungi</taxon>
        <taxon>Dikarya</taxon>
        <taxon>Basidiomycota</taxon>
        <taxon>Agaricomycotina</taxon>
        <taxon>Agaricomycetes</taxon>
        <taxon>Agaricomycetidae</taxon>
        <taxon>Agaricales</taxon>
        <taxon>Agaricineae</taxon>
        <taxon>Agaricaceae</taxon>
        <taxon>Leucocoprinus</taxon>
    </lineage>
</organism>
<dbReference type="SUPFAM" id="SSF48371">
    <property type="entry name" value="ARM repeat"/>
    <property type="match status" value="1"/>
</dbReference>
<accession>A0AAD5YM82</accession>
<dbReference type="GO" id="GO:0005737">
    <property type="term" value="C:cytoplasm"/>
    <property type="evidence" value="ECO:0007669"/>
    <property type="project" value="UniProtKB-SubCell"/>
</dbReference>
<reference evidence="6" key="1">
    <citation type="submission" date="2022-07" db="EMBL/GenBank/DDBJ databases">
        <title>Genome Sequence of Leucocoprinus birnbaumii.</title>
        <authorList>
            <person name="Buettner E."/>
        </authorList>
    </citation>
    <scope>NUCLEOTIDE SEQUENCE</scope>
    <source>
        <strain evidence="6">VT141</strain>
    </source>
</reference>
<sequence length="428" mass="47105">MVSETFKVHGDRNGARHVGRNNLLAQGHNEIPLEESPQAELEVIPSFSLVLLRRLLFRASPGATQPHSPHLTLYYHLSSNTLSTLKWLLFSSLLNEHVPDVCKKAVDTITNLANQEMARVRPWHAVQAQACSMAQAQTAAALRESAFRVFAGRPNLVLDLQTEAVLGVFQRELQDTECTSLARSPSPNPSSKAVYEQLIEFLTTITPLGSSHPNLFSPHLQAVLSFLPQLTLLKSTLALPQQSANHTPWSVLGGMGELDEAEDINVWLNEDPSVSSGTADDSPPTLYEQSLDRIACVLGGRAVLPPAFEKIPSMLASYDWRTRHAGLMVIAAIAEGTGKVMLKGNRKNCRSRNAHVQGFTSSRASCCIGQLCTDLEEVMQEQYHQQLFAVLIPTLEYHEPRVHSHVAFALINFCEGVEHSTLIPTSTQ</sequence>
<evidence type="ECO:0000256" key="2">
    <source>
        <dbReference type="ARBA" id="ARBA00022448"/>
    </source>
</evidence>
<dbReference type="InterPro" id="IPR040122">
    <property type="entry name" value="Importin_beta"/>
</dbReference>
<keyword evidence="2" id="KW-0813">Transport</keyword>
<dbReference type="Gene3D" id="1.25.10.10">
    <property type="entry name" value="Leucine-rich Repeat Variant"/>
    <property type="match status" value="1"/>
</dbReference>
<evidence type="ECO:0000256" key="1">
    <source>
        <dbReference type="ARBA" id="ARBA00004496"/>
    </source>
</evidence>
<evidence type="ECO:0000256" key="5">
    <source>
        <dbReference type="ARBA" id="ARBA00022927"/>
    </source>
</evidence>
<protein>
    <submittedName>
        <fullName evidence="6">Uncharacterized protein</fullName>
    </submittedName>
</protein>
<proteinExistence type="predicted"/>
<comment type="subcellular location">
    <subcellularLocation>
        <location evidence="1">Cytoplasm</location>
    </subcellularLocation>
</comment>
<keyword evidence="5" id="KW-0653">Protein transport</keyword>
<dbReference type="AlphaFoldDB" id="A0AAD5YM82"/>
<comment type="caution">
    <text evidence="6">The sequence shown here is derived from an EMBL/GenBank/DDBJ whole genome shotgun (WGS) entry which is preliminary data.</text>
</comment>
<evidence type="ECO:0000313" key="6">
    <source>
        <dbReference type="EMBL" id="KAJ3561145.1"/>
    </source>
</evidence>
<dbReference type="EMBL" id="JANIEX010001049">
    <property type="protein sequence ID" value="KAJ3561145.1"/>
    <property type="molecule type" value="Genomic_DNA"/>
</dbReference>
<dbReference type="GO" id="GO:0006606">
    <property type="term" value="P:protein import into nucleus"/>
    <property type="evidence" value="ECO:0007669"/>
    <property type="project" value="InterPro"/>
</dbReference>
<gene>
    <name evidence="6" type="ORF">NP233_g10377</name>
</gene>
<dbReference type="Proteomes" id="UP001213000">
    <property type="component" value="Unassembled WGS sequence"/>
</dbReference>
<dbReference type="InterPro" id="IPR016024">
    <property type="entry name" value="ARM-type_fold"/>
</dbReference>
<dbReference type="PANTHER" id="PTHR10527">
    <property type="entry name" value="IMPORTIN BETA"/>
    <property type="match status" value="1"/>
</dbReference>
<evidence type="ECO:0000256" key="3">
    <source>
        <dbReference type="ARBA" id="ARBA00022490"/>
    </source>
</evidence>
<dbReference type="InterPro" id="IPR011989">
    <property type="entry name" value="ARM-like"/>
</dbReference>
<keyword evidence="7" id="KW-1185">Reference proteome</keyword>
<evidence type="ECO:0000313" key="7">
    <source>
        <dbReference type="Proteomes" id="UP001213000"/>
    </source>
</evidence>